<proteinExistence type="predicted"/>
<dbReference type="Proteomes" id="UP000019149">
    <property type="component" value="Unassembled WGS sequence"/>
</dbReference>
<comment type="caution">
    <text evidence="1">The sequence shown here is derived from an EMBL/GenBank/DDBJ whole genome shotgun (WGS) entry which is preliminary data.</text>
</comment>
<dbReference type="CTD" id="36342612"/>
<dbReference type="EMBL" id="APAU02000065">
    <property type="protein sequence ID" value="EUB58262.1"/>
    <property type="molecule type" value="Genomic_DNA"/>
</dbReference>
<sequence>MAGYSLYLRFMSRNSSCSNSNNSLVHTADDISTLKILCHMAPEQVLDFRGRMPDPDANWQTKLSILIGFGATDKKGSSYFLLFNDEVWMSKRSSFLPFMSQTGKK</sequence>
<keyword evidence="2" id="KW-1185">Reference proteome</keyword>
<gene>
    <name evidence="1" type="ORF">EGR_06897</name>
</gene>
<reference evidence="1 2" key="1">
    <citation type="journal article" date="2013" name="Nat. Genet.">
        <title>The genome of the hydatid tapeworm Echinococcus granulosus.</title>
        <authorList>
            <person name="Zheng H."/>
            <person name="Zhang W."/>
            <person name="Zhang L."/>
            <person name="Zhang Z."/>
            <person name="Li J."/>
            <person name="Lu G."/>
            <person name="Zhu Y."/>
            <person name="Wang Y."/>
            <person name="Huang Y."/>
            <person name="Liu J."/>
            <person name="Kang H."/>
            <person name="Chen J."/>
            <person name="Wang L."/>
            <person name="Chen A."/>
            <person name="Yu S."/>
            <person name="Gao Z."/>
            <person name="Jin L."/>
            <person name="Gu W."/>
            <person name="Wang Z."/>
            <person name="Zhao L."/>
            <person name="Shi B."/>
            <person name="Wen H."/>
            <person name="Lin R."/>
            <person name="Jones M.K."/>
            <person name="Brejova B."/>
            <person name="Vinar T."/>
            <person name="Zhao G."/>
            <person name="McManus D.P."/>
            <person name="Chen Z."/>
            <person name="Zhou Y."/>
            <person name="Wang S."/>
        </authorList>
    </citation>
    <scope>NUCLEOTIDE SEQUENCE [LARGE SCALE GENOMIC DNA]</scope>
</reference>
<dbReference type="KEGG" id="egl:EGR_06897"/>
<evidence type="ECO:0000313" key="1">
    <source>
        <dbReference type="EMBL" id="EUB58262.1"/>
    </source>
</evidence>
<organism evidence="1 2">
    <name type="scientific">Echinococcus granulosus</name>
    <name type="common">Hydatid tapeworm</name>
    <dbReference type="NCBI Taxonomy" id="6210"/>
    <lineage>
        <taxon>Eukaryota</taxon>
        <taxon>Metazoa</taxon>
        <taxon>Spiralia</taxon>
        <taxon>Lophotrochozoa</taxon>
        <taxon>Platyhelminthes</taxon>
        <taxon>Cestoda</taxon>
        <taxon>Eucestoda</taxon>
        <taxon>Cyclophyllidea</taxon>
        <taxon>Taeniidae</taxon>
        <taxon>Echinococcus</taxon>
        <taxon>Echinococcus granulosus group</taxon>
    </lineage>
</organism>
<evidence type="ECO:0000313" key="2">
    <source>
        <dbReference type="Proteomes" id="UP000019149"/>
    </source>
</evidence>
<protein>
    <submittedName>
        <fullName evidence="1">Uncharacterized protein</fullName>
    </submittedName>
</protein>
<dbReference type="RefSeq" id="XP_024349458.1">
    <property type="nucleotide sequence ID" value="XM_024496146.1"/>
</dbReference>
<accession>W6UJF7</accession>
<dbReference type="GeneID" id="36342612"/>
<name>W6UJF7_ECHGR</name>
<dbReference type="AlphaFoldDB" id="W6UJF7"/>